<proteinExistence type="predicted"/>
<dbReference type="EMBL" id="JMKJ01000022">
    <property type="protein sequence ID" value="KGG52961.1"/>
    <property type="molecule type" value="Genomic_DNA"/>
</dbReference>
<reference evidence="1 2" key="1">
    <citation type="submission" date="2014-04" db="EMBL/GenBank/DDBJ databases">
        <title>A new species of microsporidia sheds light on the evolution of extreme parasitism.</title>
        <authorList>
            <person name="Haag K.L."/>
            <person name="James T.Y."/>
            <person name="Larsson R."/>
            <person name="Schaer T.M."/>
            <person name="Refardt D."/>
            <person name="Pombert J.-F."/>
            <person name="Ebert D."/>
        </authorList>
    </citation>
    <scope>NUCLEOTIDE SEQUENCE [LARGE SCALE GENOMIC DNA]</scope>
    <source>
        <strain evidence="1 2">UGP3</strain>
        <tissue evidence="1">Spores</tissue>
    </source>
</reference>
<organism evidence="1 2">
    <name type="scientific">Mitosporidium daphniae</name>
    <dbReference type="NCBI Taxonomy" id="1485682"/>
    <lineage>
        <taxon>Eukaryota</taxon>
        <taxon>Fungi</taxon>
        <taxon>Fungi incertae sedis</taxon>
        <taxon>Microsporidia</taxon>
        <taxon>Mitosporidium</taxon>
    </lineage>
</organism>
<sequence>MQKILPELIHLEAQDIARDLETLPQKLLRLKPNATSDFVISRYEVVKIAIGRCVLLSKVGVRAELWESHDAPDSITLLLEKSAQVLSLLAIDFKKI</sequence>
<dbReference type="Proteomes" id="UP000029725">
    <property type="component" value="Unassembled WGS sequence"/>
</dbReference>
<gene>
    <name evidence="1" type="ORF">DI09_11p60</name>
</gene>
<dbReference type="HOGENOM" id="CLU_2360184_0_0_1"/>
<accession>A0A098VZ12</accession>
<comment type="caution">
    <text evidence="1">The sequence shown here is derived from an EMBL/GenBank/DDBJ whole genome shotgun (WGS) entry which is preliminary data.</text>
</comment>
<dbReference type="RefSeq" id="XP_013239430.1">
    <property type="nucleotide sequence ID" value="XM_013383976.1"/>
</dbReference>
<name>A0A098VZ12_9MICR</name>
<keyword evidence="2" id="KW-1185">Reference proteome</keyword>
<dbReference type="VEuPathDB" id="MicrosporidiaDB:DI09_11p60"/>
<evidence type="ECO:0000313" key="1">
    <source>
        <dbReference type="EMBL" id="KGG52961.1"/>
    </source>
</evidence>
<dbReference type="GeneID" id="25258155"/>
<evidence type="ECO:0000313" key="2">
    <source>
        <dbReference type="Proteomes" id="UP000029725"/>
    </source>
</evidence>
<protein>
    <submittedName>
        <fullName evidence="1">Uncharacterized protein</fullName>
    </submittedName>
</protein>
<dbReference type="AlphaFoldDB" id="A0A098VZ12"/>